<evidence type="ECO:0000256" key="2">
    <source>
        <dbReference type="SAM" id="Phobius"/>
    </source>
</evidence>
<evidence type="ECO:0000256" key="1">
    <source>
        <dbReference type="SAM" id="MobiDB-lite"/>
    </source>
</evidence>
<dbReference type="PANTHER" id="PTHR33297">
    <property type="entry name" value="AMASTIN-LIKE SURFACE PROTEIN-LIKE PROTEIN-RELATED"/>
    <property type="match status" value="1"/>
</dbReference>
<keyword evidence="2" id="KW-0812">Transmembrane</keyword>
<dbReference type="InterPro" id="IPR009944">
    <property type="entry name" value="Amastin"/>
</dbReference>
<evidence type="ECO:0000313" key="4">
    <source>
        <dbReference type="EMBL" id="EPY36315.1"/>
    </source>
</evidence>
<feature type="region of interest" description="Disordered" evidence="1">
    <location>
        <begin position="1"/>
        <end position="24"/>
    </location>
</feature>
<proteinExistence type="predicted"/>
<feature type="transmembrane region" description="Helical" evidence="2">
    <location>
        <begin position="191"/>
        <end position="211"/>
    </location>
</feature>
<dbReference type="Proteomes" id="UP000015354">
    <property type="component" value="Unassembled WGS sequence"/>
</dbReference>
<gene>
    <name evidence="4" type="ORF">STCU_00647</name>
    <name evidence="3" type="ORF">STCU_04297</name>
</gene>
<accession>S9UGN6</accession>
<evidence type="ECO:0000313" key="3">
    <source>
        <dbReference type="EMBL" id="EPY29977.1"/>
    </source>
</evidence>
<comment type="caution">
    <text evidence="3">The sequence shown here is derived from an EMBL/GenBank/DDBJ whole genome shotgun (WGS) entry which is preliminary data.</text>
</comment>
<keyword evidence="5" id="KW-1185">Reference proteome</keyword>
<dbReference type="PANTHER" id="PTHR33297:SF4">
    <property type="entry name" value="AMASTIN"/>
    <property type="match status" value="1"/>
</dbReference>
<evidence type="ECO:0000313" key="5">
    <source>
        <dbReference type="Proteomes" id="UP000015354"/>
    </source>
</evidence>
<feature type="compositionally biased region" description="Basic and acidic residues" evidence="1">
    <location>
        <begin position="1"/>
        <end position="12"/>
    </location>
</feature>
<keyword evidence="2" id="KW-0472">Membrane</keyword>
<dbReference type="AlphaFoldDB" id="S9UGN6"/>
<feature type="transmembrane region" description="Helical" evidence="2">
    <location>
        <begin position="120"/>
        <end position="141"/>
    </location>
</feature>
<evidence type="ECO:0008006" key="6">
    <source>
        <dbReference type="Google" id="ProtNLM"/>
    </source>
</evidence>
<reference evidence="3 5" key="1">
    <citation type="journal article" date="2013" name="PLoS ONE">
        <title>Predicting the Proteins of Angomonas deanei, Strigomonas culicis and Their Respective Endosymbionts Reveals New Aspects of the Trypanosomatidae Family.</title>
        <authorList>
            <person name="Motta M.C."/>
            <person name="Martins A.C."/>
            <person name="de Souza S.S."/>
            <person name="Catta-Preta C.M."/>
            <person name="Silva R."/>
            <person name="Klein C.C."/>
            <person name="de Almeida L.G."/>
            <person name="de Lima Cunha O."/>
            <person name="Ciapina L.P."/>
            <person name="Brocchi M."/>
            <person name="Colabardini A.C."/>
            <person name="de Araujo Lima B."/>
            <person name="Machado C.R."/>
            <person name="de Almeida Soares C.M."/>
            <person name="Probst C.M."/>
            <person name="de Menezes C.B."/>
            <person name="Thompson C.E."/>
            <person name="Bartholomeu D.C."/>
            <person name="Gradia D.F."/>
            <person name="Pavoni D.P."/>
            <person name="Grisard E.C."/>
            <person name="Fantinatti-Garboggini F."/>
            <person name="Marchini F.K."/>
            <person name="Rodrigues-Luiz G.F."/>
            <person name="Wagner G."/>
            <person name="Goldman G.H."/>
            <person name="Fietto J.L."/>
            <person name="Elias M.C."/>
            <person name="Goldman M.H."/>
            <person name="Sagot M.F."/>
            <person name="Pereira M."/>
            <person name="Stoco P.H."/>
            <person name="de Mendonca-Neto R.P."/>
            <person name="Teixeira S.M."/>
            <person name="Maciel T.E."/>
            <person name="de Oliveira Mendes T.A."/>
            <person name="Urmenyi T.P."/>
            <person name="de Souza W."/>
            <person name="Schenkman S."/>
            <person name="de Vasconcelos A.T."/>
        </authorList>
    </citation>
    <scope>NUCLEOTIDE SEQUENCE [LARGE SCALE GENOMIC DNA]</scope>
</reference>
<protein>
    <recommendedName>
        <fullName evidence="6">Amastin-like surface protein-like protein</fullName>
    </recommendedName>
</protein>
<feature type="transmembrane region" description="Helical" evidence="2">
    <location>
        <begin position="326"/>
        <end position="349"/>
    </location>
</feature>
<dbReference type="EMBL" id="ATMH01004297">
    <property type="protein sequence ID" value="EPY29977.1"/>
    <property type="molecule type" value="Genomic_DNA"/>
</dbReference>
<feature type="transmembrane region" description="Helical" evidence="2">
    <location>
        <begin position="57"/>
        <end position="82"/>
    </location>
</feature>
<keyword evidence="2" id="KW-1133">Transmembrane helix</keyword>
<dbReference type="Pfam" id="PF07344">
    <property type="entry name" value="Amastin"/>
    <property type="match status" value="2"/>
</dbReference>
<name>S9UGN6_9TRYP</name>
<sequence>MPSHEPVHDDGAGNHAPADDAQDTESMTSSLCELHVATKDAGNADLRSRLEPHSGRVVTIVFVVAAAISSVLMLAACCPVPWYTPVAGGSSLTLWRDASNTKWTNTDCSRRAQMFQAMEAFAIASCVSSVAALVAGVLQLVGGGHLGVTVGLGVFTTAMELVTWALCVNQFHVYNCPGKGGLDPSVGCMLALTACCVMLFATVGVPCYLYAFPARREVHECKCSRRGLATSLLLLAGMALTVAGSASAMWAKDEVGITTRVTLWRIEFVYLSDGERNSASFESVWCSLLLRYFRVGQAFAIVSGALLFVTFLLSINALYVAGLREVCVLTAAASWVTLLACWAVMVGVHRTTFCGDSDLERSAFQDYHIAHGLEMSIAAWCILVPAMILLLLK</sequence>
<organism evidence="3 5">
    <name type="scientific">Strigomonas culicis</name>
    <dbReference type="NCBI Taxonomy" id="28005"/>
    <lineage>
        <taxon>Eukaryota</taxon>
        <taxon>Discoba</taxon>
        <taxon>Euglenozoa</taxon>
        <taxon>Kinetoplastea</taxon>
        <taxon>Metakinetoplastina</taxon>
        <taxon>Trypanosomatida</taxon>
        <taxon>Trypanosomatidae</taxon>
        <taxon>Strigomonadinae</taxon>
        <taxon>Strigomonas</taxon>
    </lineage>
</organism>
<dbReference type="EMBL" id="ATMH01000647">
    <property type="protein sequence ID" value="EPY36315.1"/>
    <property type="molecule type" value="Genomic_DNA"/>
</dbReference>
<feature type="transmembrane region" description="Helical" evidence="2">
    <location>
        <begin position="298"/>
        <end position="319"/>
    </location>
</feature>
<feature type="transmembrane region" description="Helical" evidence="2">
    <location>
        <begin position="232"/>
        <end position="251"/>
    </location>
</feature>
<feature type="transmembrane region" description="Helical" evidence="2">
    <location>
        <begin position="369"/>
        <end position="392"/>
    </location>
</feature>
<reference evidence="3" key="2">
    <citation type="submission" date="2013-03" db="EMBL/GenBank/DDBJ databases">
        <authorList>
            <person name="Motta M.C.M."/>
            <person name="Martins A.C.A."/>
            <person name="Preta C.M.C.C."/>
            <person name="Silva R."/>
            <person name="de Souza S.S."/>
            <person name="Klein C.C."/>
            <person name="de Almeida L.G.P."/>
            <person name="Cunha O.L."/>
            <person name="Colabardini A.C."/>
            <person name="Lima B.A."/>
            <person name="Machado C.R."/>
            <person name="Soares C.M.A."/>
            <person name="de Menezes C.B.A."/>
            <person name="Bartolomeu D.C."/>
            <person name="Grisard E.C."/>
            <person name="Fantinatti-Garboggini F."/>
            <person name="Rodrigues-Luiz G.F."/>
            <person name="Wagner G."/>
            <person name="Goldman G.H."/>
            <person name="Fietto J.L.R."/>
            <person name="Ciapina L.P."/>
            <person name="Brocchi M."/>
            <person name="Elias M.C."/>
            <person name="Goldman M.H.S."/>
            <person name="Sagot M.-F."/>
            <person name="Pereira M."/>
            <person name="Stoco P.H."/>
            <person name="Teixeira S.M.R."/>
            <person name="de Mendonca-Neto R.P."/>
            <person name="Maciel T.E.F."/>
            <person name="Mendes T.A.O."/>
            <person name="Urmenyi T.P."/>
            <person name="Teixeira M.M.G."/>
            <person name="de Camargo E.F.P."/>
            <person name="de Sousa W."/>
            <person name="Schenkman S."/>
            <person name="de Vasconcelos A.T.R."/>
        </authorList>
    </citation>
    <scope>NUCLEOTIDE SEQUENCE</scope>
</reference>